<proteinExistence type="predicted"/>
<keyword evidence="3" id="KW-1185">Reference proteome</keyword>
<reference evidence="2" key="1">
    <citation type="submission" date="2022-06" db="EMBL/GenBank/DDBJ databases">
        <title>Uncovering the hologenomic basis of an extraordinary plant invasion.</title>
        <authorList>
            <person name="Bieker V.C."/>
            <person name="Martin M.D."/>
            <person name="Gilbert T."/>
            <person name="Hodgins K."/>
            <person name="Battlay P."/>
            <person name="Petersen B."/>
            <person name="Wilson J."/>
        </authorList>
    </citation>
    <scope>NUCLEOTIDE SEQUENCE</scope>
    <source>
        <strain evidence="2">AA19_3_7</strain>
        <tissue evidence="2">Leaf</tissue>
    </source>
</reference>
<dbReference type="AlphaFoldDB" id="A0AAD5G238"/>
<organism evidence="2 3">
    <name type="scientific">Ambrosia artemisiifolia</name>
    <name type="common">Common ragweed</name>
    <dbReference type="NCBI Taxonomy" id="4212"/>
    <lineage>
        <taxon>Eukaryota</taxon>
        <taxon>Viridiplantae</taxon>
        <taxon>Streptophyta</taxon>
        <taxon>Embryophyta</taxon>
        <taxon>Tracheophyta</taxon>
        <taxon>Spermatophyta</taxon>
        <taxon>Magnoliopsida</taxon>
        <taxon>eudicotyledons</taxon>
        <taxon>Gunneridae</taxon>
        <taxon>Pentapetalae</taxon>
        <taxon>asterids</taxon>
        <taxon>campanulids</taxon>
        <taxon>Asterales</taxon>
        <taxon>Asteraceae</taxon>
        <taxon>Asteroideae</taxon>
        <taxon>Heliantheae alliance</taxon>
        <taxon>Heliantheae</taxon>
        <taxon>Ambrosia</taxon>
    </lineage>
</organism>
<feature type="region of interest" description="Disordered" evidence="1">
    <location>
        <begin position="1"/>
        <end position="28"/>
    </location>
</feature>
<dbReference type="EMBL" id="JAMZMK010011789">
    <property type="protein sequence ID" value="KAI7726009.1"/>
    <property type="molecule type" value="Genomic_DNA"/>
</dbReference>
<evidence type="ECO:0000313" key="3">
    <source>
        <dbReference type="Proteomes" id="UP001206925"/>
    </source>
</evidence>
<sequence length="53" mass="5660">MLGGGSVRQRVEDDILNQGGQISTKDARPTDLSPVFVEVRSVTKTRFVVVGSG</sequence>
<name>A0AAD5G238_AMBAR</name>
<comment type="caution">
    <text evidence="2">The sequence shown here is derived from an EMBL/GenBank/DDBJ whole genome shotgun (WGS) entry which is preliminary data.</text>
</comment>
<evidence type="ECO:0000313" key="2">
    <source>
        <dbReference type="EMBL" id="KAI7726009.1"/>
    </source>
</evidence>
<protein>
    <submittedName>
        <fullName evidence="2">Uncharacterized protein</fullName>
    </submittedName>
</protein>
<evidence type="ECO:0000256" key="1">
    <source>
        <dbReference type="SAM" id="MobiDB-lite"/>
    </source>
</evidence>
<gene>
    <name evidence="2" type="ORF">M8C21_006511</name>
</gene>
<dbReference type="Proteomes" id="UP001206925">
    <property type="component" value="Unassembled WGS sequence"/>
</dbReference>
<accession>A0AAD5G238</accession>